<dbReference type="AlphaFoldDB" id="A0A3A2ZKX4"/>
<feature type="region of interest" description="Disordered" evidence="2">
    <location>
        <begin position="1"/>
        <end position="40"/>
    </location>
</feature>
<dbReference type="EMBL" id="MVGC01000131">
    <property type="protein sequence ID" value="RJE23200.1"/>
    <property type="molecule type" value="Genomic_DNA"/>
</dbReference>
<protein>
    <recommendedName>
        <fullName evidence="3">HMG box domain-containing protein</fullName>
    </recommendedName>
</protein>
<accession>A0A3A2ZKX4</accession>
<dbReference type="Gene3D" id="1.10.30.10">
    <property type="entry name" value="High mobility group box domain"/>
    <property type="match status" value="1"/>
</dbReference>
<keyword evidence="5" id="KW-1185">Reference proteome</keyword>
<dbReference type="InterPro" id="IPR036910">
    <property type="entry name" value="HMG_box_dom_sf"/>
</dbReference>
<evidence type="ECO:0000256" key="2">
    <source>
        <dbReference type="SAM" id="MobiDB-lite"/>
    </source>
</evidence>
<dbReference type="GO" id="GO:0005634">
    <property type="term" value="C:nucleus"/>
    <property type="evidence" value="ECO:0007669"/>
    <property type="project" value="UniProtKB-UniRule"/>
</dbReference>
<proteinExistence type="predicted"/>
<organism evidence="4 5">
    <name type="scientific">Aspergillus sclerotialis</name>
    <dbReference type="NCBI Taxonomy" id="2070753"/>
    <lineage>
        <taxon>Eukaryota</taxon>
        <taxon>Fungi</taxon>
        <taxon>Dikarya</taxon>
        <taxon>Ascomycota</taxon>
        <taxon>Pezizomycotina</taxon>
        <taxon>Eurotiomycetes</taxon>
        <taxon>Eurotiomycetidae</taxon>
        <taxon>Eurotiales</taxon>
        <taxon>Aspergillaceae</taxon>
        <taxon>Aspergillus</taxon>
        <taxon>Aspergillus subgen. Polypaecilum</taxon>
    </lineage>
</organism>
<feature type="compositionally biased region" description="Basic and acidic residues" evidence="2">
    <location>
        <begin position="1"/>
        <end position="15"/>
    </location>
</feature>
<feature type="DNA-binding region" description="HMG box" evidence="1">
    <location>
        <begin position="1"/>
        <end position="36"/>
    </location>
</feature>
<feature type="domain" description="HMG box" evidence="3">
    <location>
        <begin position="1"/>
        <end position="36"/>
    </location>
</feature>
<evidence type="ECO:0000256" key="1">
    <source>
        <dbReference type="PROSITE-ProRule" id="PRU00267"/>
    </source>
</evidence>
<evidence type="ECO:0000313" key="5">
    <source>
        <dbReference type="Proteomes" id="UP000266188"/>
    </source>
</evidence>
<dbReference type="PROSITE" id="PS50118">
    <property type="entry name" value="HMG_BOX_2"/>
    <property type="match status" value="1"/>
</dbReference>
<evidence type="ECO:0000313" key="4">
    <source>
        <dbReference type="EMBL" id="RJE23200.1"/>
    </source>
</evidence>
<dbReference type="OrthoDB" id="6247875at2759"/>
<dbReference type="GO" id="GO:0003677">
    <property type="term" value="F:DNA binding"/>
    <property type="evidence" value="ECO:0007669"/>
    <property type="project" value="UniProtKB-UniRule"/>
</dbReference>
<keyword evidence="1" id="KW-0238">DNA-binding</keyword>
<dbReference type="STRING" id="2070753.A0A3A2ZKX4"/>
<comment type="caution">
    <text evidence="4">The sequence shown here is derived from an EMBL/GenBank/DDBJ whole genome shotgun (WGS) entry which is preliminary data.</text>
</comment>
<gene>
    <name evidence="4" type="ORF">PHISCL_04453</name>
</gene>
<name>A0A3A2ZKX4_9EURO</name>
<keyword evidence="1" id="KW-0539">Nucleus</keyword>
<evidence type="ECO:0000259" key="3">
    <source>
        <dbReference type="PROSITE" id="PS50118"/>
    </source>
</evidence>
<reference evidence="5" key="1">
    <citation type="submission" date="2017-02" db="EMBL/GenBank/DDBJ databases">
        <authorList>
            <person name="Tafer H."/>
            <person name="Lopandic K."/>
        </authorList>
    </citation>
    <scope>NUCLEOTIDE SEQUENCE [LARGE SCALE GENOMIC DNA]</scope>
    <source>
        <strain evidence="5">CBS 366.77</strain>
    </source>
</reference>
<dbReference type="InterPro" id="IPR009071">
    <property type="entry name" value="HMG_box_dom"/>
</dbReference>
<dbReference type="Proteomes" id="UP000266188">
    <property type="component" value="Unassembled WGS sequence"/>
</dbReference>
<sequence>MLDEQWKDQSEEVKAQYKAQAEQLKKKHAEDSPDYQAPSRQYKHVNVNGLVESPASATSVASNVSTSVMCTPFQPGNLGMPGNIHEVHGMNVVLGPKA</sequence>
<dbReference type="SUPFAM" id="SSF47095">
    <property type="entry name" value="HMG-box"/>
    <property type="match status" value="1"/>
</dbReference>